<comment type="caution">
    <text evidence="1">The sequence shown here is derived from an EMBL/GenBank/DDBJ whole genome shotgun (WGS) entry which is preliminary data.</text>
</comment>
<keyword evidence="2" id="KW-1185">Reference proteome</keyword>
<dbReference type="Proteomes" id="UP001179952">
    <property type="component" value="Unassembled WGS sequence"/>
</dbReference>
<sequence>MEEVAETETESQVYMACIMQGHRIGVAYYDSCIHQLFVLEIWEDGTGDYPLIDLDGCEAPVVKLVKSSIFSYEHAWHRLLYLRVIGMDDGLSAKERICFLNSMMNIGSDVQVRASGALLAILENERLVDTLEQIECDVMHALHETLKSVRDIPHLLKKFNSPSSSCTTGDWMSFIKCLCSLLHVNKIFEVGVSENLQEKLEYLNLCIVQEVMGVIDVTRSKEKEYETIVKEGFCEERALMEARVAFFSKVDSSPGGVQECLSNHDDTAYSEDRDRVKHGWYG</sequence>
<name>A0AAV9BU21_ACOGR</name>
<dbReference type="EMBL" id="JAUJYN010000001">
    <property type="protein sequence ID" value="KAK1279901.1"/>
    <property type="molecule type" value="Genomic_DNA"/>
</dbReference>
<protein>
    <submittedName>
        <fullName evidence="1">DNA mismatch repair protein MSH5</fullName>
    </submittedName>
</protein>
<dbReference type="Gene3D" id="1.10.1420.10">
    <property type="match status" value="1"/>
</dbReference>
<evidence type="ECO:0000313" key="2">
    <source>
        <dbReference type="Proteomes" id="UP001179952"/>
    </source>
</evidence>
<evidence type="ECO:0000313" key="1">
    <source>
        <dbReference type="EMBL" id="KAK1279901.1"/>
    </source>
</evidence>
<accession>A0AAV9BU21</accession>
<reference evidence="1" key="1">
    <citation type="journal article" date="2023" name="Nat. Commun.">
        <title>Diploid and tetraploid genomes of Acorus and the evolution of monocots.</title>
        <authorList>
            <person name="Ma L."/>
            <person name="Liu K.W."/>
            <person name="Li Z."/>
            <person name="Hsiao Y.Y."/>
            <person name="Qi Y."/>
            <person name="Fu T."/>
            <person name="Tang G.D."/>
            <person name="Zhang D."/>
            <person name="Sun W.H."/>
            <person name="Liu D.K."/>
            <person name="Li Y."/>
            <person name="Chen G.Z."/>
            <person name="Liu X.D."/>
            <person name="Liao X.Y."/>
            <person name="Jiang Y.T."/>
            <person name="Yu X."/>
            <person name="Hao Y."/>
            <person name="Huang J."/>
            <person name="Zhao X.W."/>
            <person name="Ke S."/>
            <person name="Chen Y.Y."/>
            <person name="Wu W.L."/>
            <person name="Hsu J.L."/>
            <person name="Lin Y.F."/>
            <person name="Huang M.D."/>
            <person name="Li C.Y."/>
            <person name="Huang L."/>
            <person name="Wang Z.W."/>
            <person name="Zhao X."/>
            <person name="Zhong W.Y."/>
            <person name="Peng D.H."/>
            <person name="Ahmad S."/>
            <person name="Lan S."/>
            <person name="Zhang J.S."/>
            <person name="Tsai W.C."/>
            <person name="Van de Peer Y."/>
            <person name="Liu Z.J."/>
        </authorList>
    </citation>
    <scope>NUCLEOTIDE SEQUENCE</scope>
    <source>
        <strain evidence="1">SCP</strain>
    </source>
</reference>
<proteinExistence type="predicted"/>
<dbReference type="AlphaFoldDB" id="A0AAV9BU21"/>
<dbReference type="SUPFAM" id="SSF48334">
    <property type="entry name" value="DNA repair protein MutS, domain III"/>
    <property type="match status" value="1"/>
</dbReference>
<gene>
    <name evidence="1" type="ORF">QJS04_geneDACA014961</name>
</gene>
<reference evidence="1" key="2">
    <citation type="submission" date="2023-06" db="EMBL/GenBank/DDBJ databases">
        <authorList>
            <person name="Ma L."/>
            <person name="Liu K.-W."/>
            <person name="Li Z."/>
            <person name="Hsiao Y.-Y."/>
            <person name="Qi Y."/>
            <person name="Fu T."/>
            <person name="Tang G."/>
            <person name="Zhang D."/>
            <person name="Sun W.-H."/>
            <person name="Liu D.-K."/>
            <person name="Li Y."/>
            <person name="Chen G.-Z."/>
            <person name="Liu X.-D."/>
            <person name="Liao X.-Y."/>
            <person name="Jiang Y.-T."/>
            <person name="Yu X."/>
            <person name="Hao Y."/>
            <person name="Huang J."/>
            <person name="Zhao X.-W."/>
            <person name="Ke S."/>
            <person name="Chen Y.-Y."/>
            <person name="Wu W.-L."/>
            <person name="Hsu J.-L."/>
            <person name="Lin Y.-F."/>
            <person name="Huang M.-D."/>
            <person name="Li C.-Y."/>
            <person name="Huang L."/>
            <person name="Wang Z.-W."/>
            <person name="Zhao X."/>
            <person name="Zhong W.-Y."/>
            <person name="Peng D.-H."/>
            <person name="Ahmad S."/>
            <person name="Lan S."/>
            <person name="Zhang J.-S."/>
            <person name="Tsai W.-C."/>
            <person name="Van De Peer Y."/>
            <person name="Liu Z.-J."/>
        </authorList>
    </citation>
    <scope>NUCLEOTIDE SEQUENCE</scope>
    <source>
        <strain evidence="1">SCP</strain>
        <tissue evidence="1">Leaves</tissue>
    </source>
</reference>
<organism evidence="1 2">
    <name type="scientific">Acorus gramineus</name>
    <name type="common">Dwarf sweet flag</name>
    <dbReference type="NCBI Taxonomy" id="55184"/>
    <lineage>
        <taxon>Eukaryota</taxon>
        <taxon>Viridiplantae</taxon>
        <taxon>Streptophyta</taxon>
        <taxon>Embryophyta</taxon>
        <taxon>Tracheophyta</taxon>
        <taxon>Spermatophyta</taxon>
        <taxon>Magnoliopsida</taxon>
        <taxon>Liliopsida</taxon>
        <taxon>Acoraceae</taxon>
        <taxon>Acorus</taxon>
    </lineage>
</organism>
<dbReference type="InterPro" id="IPR036187">
    <property type="entry name" value="DNA_mismatch_repair_MutS_sf"/>
</dbReference>